<sequence length="542" mass="63225">MNRVDLNQTILSSLNSGDEQSSDDEIKTLNSTAATDNADADIDTTLASIRYSPANIQTVYNELLLIRQRLSQENERLKIKSDLLNQWEQRMRETIEHGWQAHKDKFDSELNIYKEKLNNVTKDFKRTNDSLQLLREQNSELKRNYNDLRETNDKLVEKTKQTEKRAENLIRLNQISEQKIKELEKTIEINKKFLLNNPNEECRKSTENIHSSRTTSITDQSNEHHSSTTSLTTISKSPSIASPDSMIFLFNWLSDITQTTVSEWPNTSSITPDTIERYSKLLTILADQSSFCLNKNHSNLIISYLKLVYFSLITIECPITSGQTRHLYSCSYRRLCEQILKCDKNQERPHLFDDNEPLIRLYACLIVLLTCNKIIDLITSYNQLRLDLNSKPFIDLFVTNHGIIALYRWLKPPSHHKRLIFDTIDLLLLLCTDSKSLRPFLKQLSNETWFHLFYQLAQQCNDGLGSSTNLSNIHLPLTPTFDLKTMEKLGILFEKLSELTENRRLFSKYNFLYIFKEWKQKFVNDSPFLVLNMKSTLLNLEQ</sequence>
<dbReference type="PANTHER" id="PTHR34523:SF1">
    <property type="entry name" value="COILED-COIL DOMAIN-CONTAINING PROTEIN 138"/>
    <property type="match status" value="1"/>
</dbReference>
<dbReference type="InterPro" id="IPR038798">
    <property type="entry name" value="CCDC138"/>
</dbReference>
<comment type="caution">
    <text evidence="4">The sequence shown here is derived from an EMBL/GenBank/DDBJ whole genome shotgun (WGS) entry which is preliminary data.</text>
</comment>
<evidence type="ECO:0000313" key="4">
    <source>
        <dbReference type="EMBL" id="CAF0727726.1"/>
    </source>
</evidence>
<gene>
    <name evidence="4" type="ORF">JYZ213_LOCUS927</name>
    <name evidence="5" type="ORF">OXD698_LOCUS28255</name>
</gene>
<feature type="compositionally biased region" description="Polar residues" evidence="2">
    <location>
        <begin position="208"/>
        <end position="220"/>
    </location>
</feature>
<proteinExistence type="predicted"/>
<evidence type="ECO:0000256" key="1">
    <source>
        <dbReference type="SAM" id="Coils"/>
    </source>
</evidence>
<keyword evidence="1" id="KW-0175">Coiled coil</keyword>
<accession>A0A813MVQ9</accession>
<organism evidence="4 6">
    <name type="scientific">Adineta steineri</name>
    <dbReference type="NCBI Taxonomy" id="433720"/>
    <lineage>
        <taxon>Eukaryota</taxon>
        <taxon>Metazoa</taxon>
        <taxon>Spiralia</taxon>
        <taxon>Gnathifera</taxon>
        <taxon>Rotifera</taxon>
        <taxon>Eurotatoria</taxon>
        <taxon>Bdelloidea</taxon>
        <taxon>Adinetida</taxon>
        <taxon>Adinetidae</taxon>
        <taxon>Adineta</taxon>
    </lineage>
</organism>
<dbReference type="PANTHER" id="PTHR34523">
    <property type="entry name" value="COILED-COIL DOMAIN-CONTAINING PROTEIN 138"/>
    <property type="match status" value="1"/>
</dbReference>
<feature type="region of interest" description="Disordered" evidence="2">
    <location>
        <begin position="204"/>
        <end position="236"/>
    </location>
</feature>
<evidence type="ECO:0000313" key="5">
    <source>
        <dbReference type="EMBL" id="CAF3978756.1"/>
    </source>
</evidence>
<feature type="coiled-coil region" evidence="1">
    <location>
        <begin position="60"/>
        <end position="186"/>
    </location>
</feature>
<name>A0A813MVQ9_9BILA</name>
<reference evidence="4" key="1">
    <citation type="submission" date="2021-02" db="EMBL/GenBank/DDBJ databases">
        <authorList>
            <person name="Nowell W R."/>
        </authorList>
    </citation>
    <scope>NUCLEOTIDE SEQUENCE</scope>
</reference>
<dbReference type="Proteomes" id="UP000663845">
    <property type="component" value="Unassembled WGS sequence"/>
</dbReference>
<dbReference type="InterPro" id="IPR048750">
    <property type="entry name" value="CCDC138_C"/>
</dbReference>
<feature type="compositionally biased region" description="Low complexity" evidence="2">
    <location>
        <begin position="227"/>
        <end position="236"/>
    </location>
</feature>
<dbReference type="AlphaFoldDB" id="A0A813MVQ9"/>
<protein>
    <recommendedName>
        <fullName evidence="3">Coiled-coil domain-containing protein</fullName>
    </recommendedName>
</protein>
<evidence type="ECO:0000313" key="6">
    <source>
        <dbReference type="Proteomes" id="UP000663845"/>
    </source>
</evidence>
<evidence type="ECO:0000259" key="3">
    <source>
        <dbReference type="Pfam" id="PF21035"/>
    </source>
</evidence>
<dbReference type="Proteomes" id="UP000663844">
    <property type="component" value="Unassembled WGS sequence"/>
</dbReference>
<feature type="domain" description="Coiled-coil" evidence="3">
    <location>
        <begin position="265"/>
        <end position="540"/>
    </location>
</feature>
<dbReference type="EMBL" id="CAJNOG010000004">
    <property type="protein sequence ID" value="CAF0727726.1"/>
    <property type="molecule type" value="Genomic_DNA"/>
</dbReference>
<evidence type="ECO:0000256" key="2">
    <source>
        <dbReference type="SAM" id="MobiDB-lite"/>
    </source>
</evidence>
<dbReference type="EMBL" id="CAJOAZ010003024">
    <property type="protein sequence ID" value="CAF3978756.1"/>
    <property type="molecule type" value="Genomic_DNA"/>
</dbReference>
<dbReference type="Pfam" id="PF21035">
    <property type="entry name" value="CCDC138_C"/>
    <property type="match status" value="1"/>
</dbReference>